<evidence type="ECO:0000313" key="6">
    <source>
        <dbReference type="Proteomes" id="UP001055303"/>
    </source>
</evidence>
<dbReference type="EC" id="2.4.1.250" evidence="4"/>
<dbReference type="InterPro" id="IPR001296">
    <property type="entry name" value="Glyco_trans_1"/>
</dbReference>
<accession>A0A564FUD6</accession>
<evidence type="ECO:0000313" key="5">
    <source>
        <dbReference type="Proteomes" id="UP000401717"/>
    </source>
</evidence>
<dbReference type="PANTHER" id="PTHR12526">
    <property type="entry name" value="GLYCOSYLTRANSFERASE"/>
    <property type="match status" value="1"/>
</dbReference>
<dbReference type="CDD" id="cd03801">
    <property type="entry name" value="GT4_PimA-like"/>
    <property type="match status" value="1"/>
</dbReference>
<reference evidence="4 5" key="1">
    <citation type="submission" date="2019-06" db="EMBL/GenBank/DDBJ databases">
        <authorList>
            <person name="Rodrigo-Torres L."/>
            <person name="Arahal R. D."/>
            <person name="Lucena T."/>
        </authorList>
    </citation>
    <scope>NUCLEOTIDE SEQUENCE [LARGE SCALE GENOMIC DNA]</scope>
    <source>
        <strain evidence="4 5">SW08-7</strain>
    </source>
</reference>
<dbReference type="Pfam" id="PF13692">
    <property type="entry name" value="Glyco_trans_1_4"/>
    <property type="match status" value="1"/>
</dbReference>
<dbReference type="GO" id="GO:0102710">
    <property type="term" value="F:D-inositol-3-phosphate glycosyltransferase activity"/>
    <property type="evidence" value="ECO:0007669"/>
    <property type="project" value="UniProtKB-EC"/>
</dbReference>
<keyword evidence="4" id="KW-0328">Glycosyltransferase</keyword>
<name>A0A564FUD6_9HYPH</name>
<dbReference type="OrthoDB" id="9801573at2"/>
<proteinExistence type="predicted"/>
<dbReference type="AlphaFoldDB" id="A0A564FUD6"/>
<organism evidence="4 5">
    <name type="scientific">Methylobacterium dankookense</name>
    <dbReference type="NCBI Taxonomy" id="560405"/>
    <lineage>
        <taxon>Bacteria</taxon>
        <taxon>Pseudomonadati</taxon>
        <taxon>Pseudomonadota</taxon>
        <taxon>Alphaproteobacteria</taxon>
        <taxon>Hyphomicrobiales</taxon>
        <taxon>Methylobacteriaceae</taxon>
        <taxon>Methylobacterium</taxon>
    </lineage>
</organism>
<reference evidence="3" key="2">
    <citation type="journal article" date="2021" name="Front. Microbiol.">
        <title>Comprehensive Comparative Genomics and Phenotyping of Methylobacterium Species.</title>
        <authorList>
            <person name="Alessa O."/>
            <person name="Ogura Y."/>
            <person name="Fujitani Y."/>
            <person name="Takami H."/>
            <person name="Hayashi T."/>
            <person name="Sahin N."/>
            <person name="Tani A."/>
        </authorList>
    </citation>
    <scope>NUCLEOTIDE SEQUENCE</scope>
    <source>
        <strain evidence="3">DSM 22415</strain>
    </source>
</reference>
<gene>
    <name evidence="4" type="primary">mshA_3</name>
    <name evidence="3" type="synonym">mshA_6</name>
    <name evidence="3" type="ORF">IFDJLNFL_2634</name>
    <name evidence="4" type="ORF">MTDSW087_01439</name>
</gene>
<dbReference type="EMBL" id="CABFVH010000006">
    <property type="protein sequence ID" value="VUF11755.1"/>
    <property type="molecule type" value="Genomic_DNA"/>
</dbReference>
<dbReference type="Proteomes" id="UP000401717">
    <property type="component" value="Unassembled WGS sequence"/>
</dbReference>
<evidence type="ECO:0000256" key="1">
    <source>
        <dbReference type="SAM" id="MobiDB-lite"/>
    </source>
</evidence>
<feature type="domain" description="Glycosyl transferase family 1" evidence="2">
    <location>
        <begin position="791"/>
        <end position="926"/>
    </location>
</feature>
<evidence type="ECO:0000259" key="2">
    <source>
        <dbReference type="Pfam" id="PF00534"/>
    </source>
</evidence>
<feature type="region of interest" description="Disordered" evidence="1">
    <location>
        <begin position="963"/>
        <end position="1010"/>
    </location>
</feature>
<dbReference type="EMBL" id="BPQI01000072">
    <property type="protein sequence ID" value="GJD56737.1"/>
    <property type="molecule type" value="Genomic_DNA"/>
</dbReference>
<feature type="compositionally biased region" description="Low complexity" evidence="1">
    <location>
        <begin position="963"/>
        <end position="972"/>
    </location>
</feature>
<reference evidence="3" key="3">
    <citation type="submission" date="2021-08" db="EMBL/GenBank/DDBJ databases">
        <authorList>
            <person name="Tani A."/>
            <person name="Ola A."/>
            <person name="Ogura Y."/>
            <person name="Katsura K."/>
            <person name="Hayashi T."/>
        </authorList>
    </citation>
    <scope>NUCLEOTIDE SEQUENCE</scope>
    <source>
        <strain evidence="3">DSM 22415</strain>
    </source>
</reference>
<dbReference type="Gene3D" id="3.40.50.2000">
    <property type="entry name" value="Glycogen Phosphorylase B"/>
    <property type="match status" value="3"/>
</dbReference>
<dbReference type="Proteomes" id="UP001055303">
    <property type="component" value="Unassembled WGS sequence"/>
</dbReference>
<keyword evidence="6" id="KW-1185">Reference proteome</keyword>
<dbReference type="RefSeq" id="WP_144762213.1">
    <property type="nucleotide sequence ID" value="NZ_BPQI01000072.1"/>
</dbReference>
<dbReference type="SUPFAM" id="SSF53756">
    <property type="entry name" value="UDP-Glycosyltransferase/glycogen phosphorylase"/>
    <property type="match status" value="2"/>
</dbReference>
<keyword evidence="4" id="KW-0808">Transferase</keyword>
<dbReference type="Pfam" id="PF00534">
    <property type="entry name" value="Glycos_transf_1"/>
    <property type="match status" value="1"/>
</dbReference>
<sequence>MAEALRRAKAAAELRPGREIILAVNDYDVARSVGGGASRIQQIYSRLASDYRTIVLAFSNDDTLTSEWRDEVFYCRVPKTEAHIAEESRINAMFHISANDTTASQFVAENKMMVALFRHLSRIAARVVFEHPYMAPLAEVVETKFVYAAHNWEFNLEEKLLQYHPERTEILNVAAQVEDFCATQSELIVSVAESDLTGIVRSSIARGALSGPGSIVIRNGGEDPVPRERFGKIAFARPYIVFLGSAHPPNIDAARFVVDRLAPELPAVDFRFIGSVCDCLSSASANVILHGVVDREEKSRLLYGAGIALNPMMEGSGSNVKLAEYLGHGVPIVSTPFGARGFDAQMRDFVTVVPLEEFAASCRTLIDRPVDAAKRDAAIAYFHEALSLTYLARQFGESLKDLGRPKKRILAVLTRYNDPPLGGAEVHMLEFLKALSRDGRYHVDVVTPDISRITDQSRFLSTFGEGGTTSVPTGLERVHWARFPLDARSKADEDRTYTMAAHNWDAQLLLDEARIRYLSRGSTHVGLGWGWHDPESWSGRPVRWASYQAMLMTREAGLVVVHGTAPRRTHLRFVNENDDLILQVTVSGSFNVKVDASRSQAVKIVASTERDPIDRDPRPRAYAVDFVQIGDQVIDLVENPWTFDNPTEAIDFYYGSQNIRADFGANLGASRGPFCDSLRLSVEAVIGDYDLVVTHNPVLKHVSDTIAAANAAGVPSVLVPHLHLDDDYYHFPDILDATRNATLSLLSPSSLCRLFNAHGVHNVRHLPAGAAFAEPDREAVAEFERLYDSAVPFFVVLGRKNPTKNYRSIIDAVGVLNKRHRVNVVMIGADEDGVPVQQSWVRYLGWKSTGVAAAALKSCLGLVTMSRSESFGIIVAEAWLAGAPVVANRNCAAFCDLIEDEVNGLLADDAELPQVLERLIAEKDLAGQLVAAGRREVEKYRWSAVGAEFVAICDTVIAERAGTTAGRGAEPPAVRRIEPTGGGIARSEAGMDVAPARPPLRRPVASPLDA</sequence>
<evidence type="ECO:0000313" key="3">
    <source>
        <dbReference type="EMBL" id="GJD56737.1"/>
    </source>
</evidence>
<evidence type="ECO:0000313" key="4">
    <source>
        <dbReference type="EMBL" id="VUF11755.1"/>
    </source>
</evidence>
<protein>
    <submittedName>
        <fullName evidence="4">D-inositol-3-phosphate glycosyltransferase</fullName>
        <ecNumber evidence="4">2.4.1.250</ecNumber>
    </submittedName>
</protein>